<organism evidence="2 3">
    <name type="scientific">Candidatus Nomurabacteria bacterium CG1_02_47_685</name>
    <dbReference type="NCBI Taxonomy" id="1805282"/>
    <lineage>
        <taxon>Bacteria</taxon>
        <taxon>Candidatus Nomuraibacteriota</taxon>
    </lineage>
</organism>
<evidence type="ECO:0000313" key="3">
    <source>
        <dbReference type="Proteomes" id="UP000183206"/>
    </source>
</evidence>
<protein>
    <recommendedName>
        <fullName evidence="4">Glutaredoxin</fullName>
    </recommendedName>
</protein>
<name>A0A1J4VAU0_9BACT</name>
<keyword evidence="1" id="KW-0472">Membrane</keyword>
<proteinExistence type="predicted"/>
<evidence type="ECO:0000256" key="1">
    <source>
        <dbReference type="SAM" id="Phobius"/>
    </source>
</evidence>
<keyword evidence="1" id="KW-0812">Transmembrane</keyword>
<feature type="transmembrane region" description="Helical" evidence="1">
    <location>
        <begin position="395"/>
        <end position="414"/>
    </location>
</feature>
<dbReference type="Proteomes" id="UP000183206">
    <property type="component" value="Unassembled WGS sequence"/>
</dbReference>
<dbReference type="EMBL" id="MNVO01000066">
    <property type="protein sequence ID" value="OIO31383.1"/>
    <property type="molecule type" value="Genomic_DNA"/>
</dbReference>
<dbReference type="AlphaFoldDB" id="A0A1J4VAU0"/>
<keyword evidence="1" id="KW-1133">Transmembrane helix</keyword>
<evidence type="ECO:0000313" key="2">
    <source>
        <dbReference type="EMBL" id="OIO31383.1"/>
    </source>
</evidence>
<evidence type="ECO:0008006" key="4">
    <source>
        <dbReference type="Google" id="ProtNLM"/>
    </source>
</evidence>
<dbReference type="STRING" id="1805282.AUJ44_04570"/>
<accession>A0A1J4VAU0</accession>
<reference evidence="2 3" key="1">
    <citation type="journal article" date="2016" name="Environ. Microbiol.">
        <title>Genomic resolution of a cold subsurface aquifer community provides metabolic insights for novel microbes adapted to high CO concentrations.</title>
        <authorList>
            <person name="Probst A.J."/>
            <person name="Castelle C.J."/>
            <person name="Singh A."/>
            <person name="Brown C.T."/>
            <person name="Anantharaman K."/>
            <person name="Sharon I."/>
            <person name="Hug L.A."/>
            <person name="Burstein D."/>
            <person name="Emerson J.B."/>
            <person name="Thomas B.C."/>
            <person name="Banfield J.F."/>
        </authorList>
    </citation>
    <scope>NUCLEOTIDE SEQUENCE [LARGE SCALE GENOMIC DNA]</scope>
    <source>
        <strain evidence="2">CG1_02_47_685</strain>
    </source>
</reference>
<feature type="transmembrane region" description="Helical" evidence="1">
    <location>
        <begin position="256"/>
        <end position="279"/>
    </location>
</feature>
<feature type="transmembrane region" description="Helical" evidence="1">
    <location>
        <begin position="313"/>
        <end position="339"/>
    </location>
</feature>
<comment type="caution">
    <text evidence="2">The sequence shown here is derived from an EMBL/GenBank/DDBJ whole genome shotgun (WGS) entry which is preliminary data.</text>
</comment>
<dbReference type="Gene3D" id="3.40.30.10">
    <property type="entry name" value="Glutaredoxin"/>
    <property type="match status" value="1"/>
</dbReference>
<feature type="transmembrane region" description="Helical" evidence="1">
    <location>
        <begin position="359"/>
        <end position="383"/>
    </location>
</feature>
<feature type="transmembrane region" description="Helical" evidence="1">
    <location>
        <begin position="230"/>
        <end position="250"/>
    </location>
</feature>
<gene>
    <name evidence="2" type="ORF">AUJ44_04570</name>
</gene>
<feature type="transmembrane region" description="Helical" evidence="1">
    <location>
        <begin position="195"/>
        <end position="218"/>
    </location>
</feature>
<sequence>MKYFLKPTILIPAIIAAWFFAGGVALATEPQSYPPDTPSATIYMFGREDCKYCRAEREFVEDYVRHVDRFIARSWYYDIVKDKDAKELFEKITKANNIPQISPLLLVGGRVIQGFATPETTGVLIIDGVSRALDGHDYSIEEYLSGGDVHKSGSGCSDDLNTTECAVDTSGQFIFDLPFYGVADLRSFSLFPLSAVLGFVDGFNPCAMWVLVTFLLILMQVGDKKKMWQVAGLFILAEAVMYYLILNVWYKTWDFIGLDTIVTPAIGVLAFGGGVYFLYRYFKDKGKLVCDISGFEYQRGIEGKIRKLVNSPLTIIAALGVVGIALSVNIIEFACSIGIPQAFTKILEINSLNFFVQQFYMLVYTFFYMVDDFVVFGLALWGFDKIHLSYKYSRFSSLIGGILMIILGIIMFFAPNLLVF</sequence>